<evidence type="ECO:0000313" key="5">
    <source>
        <dbReference type="Proteomes" id="UP001208689"/>
    </source>
</evidence>
<evidence type="ECO:0000256" key="1">
    <source>
        <dbReference type="ARBA" id="ARBA00022679"/>
    </source>
</evidence>
<dbReference type="InterPro" id="IPR048254">
    <property type="entry name" value="CDP_ALCOHOL_P_TRANSF_CS"/>
</dbReference>
<evidence type="ECO:0000256" key="2">
    <source>
        <dbReference type="RuleBase" id="RU003750"/>
    </source>
</evidence>
<evidence type="ECO:0000313" key="4">
    <source>
        <dbReference type="EMBL" id="UYP47972.1"/>
    </source>
</evidence>
<dbReference type="InterPro" id="IPR000462">
    <property type="entry name" value="CDP-OH_P_trans"/>
</dbReference>
<keyword evidence="3" id="KW-0812">Transmembrane</keyword>
<comment type="similarity">
    <text evidence="2">Belongs to the CDP-alcohol phosphatidyltransferase class-I family.</text>
</comment>
<keyword evidence="3" id="KW-0472">Membrane</keyword>
<keyword evidence="3" id="KW-1133">Transmembrane helix</keyword>
<dbReference type="EMBL" id="CP104013">
    <property type="protein sequence ID" value="UYP47972.1"/>
    <property type="molecule type" value="Genomic_DNA"/>
</dbReference>
<dbReference type="Gene3D" id="1.20.120.1760">
    <property type="match status" value="1"/>
</dbReference>
<gene>
    <name evidence="4" type="ORF">NEF87_004257</name>
</gene>
<keyword evidence="1 2" id="KW-0808">Transferase</keyword>
<evidence type="ECO:0000256" key="3">
    <source>
        <dbReference type="SAM" id="Phobius"/>
    </source>
</evidence>
<organism evidence="4 5">
    <name type="scientific">Candidatus Lokiarchaeum ossiferum</name>
    <dbReference type="NCBI Taxonomy" id="2951803"/>
    <lineage>
        <taxon>Archaea</taxon>
        <taxon>Promethearchaeati</taxon>
        <taxon>Promethearchaeota</taxon>
        <taxon>Promethearchaeia</taxon>
        <taxon>Promethearchaeales</taxon>
        <taxon>Promethearchaeaceae</taxon>
        <taxon>Candidatus Lokiarchaeum</taxon>
    </lineage>
</organism>
<reference evidence="4" key="1">
    <citation type="submission" date="2022-09" db="EMBL/GenBank/DDBJ databases">
        <title>Actin cytoskeleton and complex cell architecture in an #Asgard archaeon.</title>
        <authorList>
            <person name="Ponce Toledo R.I."/>
            <person name="Schleper C."/>
            <person name="Rodrigues Oliveira T."/>
            <person name="Wollweber F."/>
            <person name="Xu J."/>
            <person name="Rittmann S."/>
            <person name="Klingl A."/>
            <person name="Pilhofer M."/>
        </authorList>
    </citation>
    <scope>NUCLEOTIDE SEQUENCE</scope>
    <source>
        <strain evidence="4">B-35</strain>
    </source>
</reference>
<dbReference type="Pfam" id="PF01066">
    <property type="entry name" value="CDP-OH_P_transf"/>
    <property type="match status" value="1"/>
</dbReference>
<feature type="transmembrane region" description="Helical" evidence="3">
    <location>
        <begin position="54"/>
        <end position="73"/>
    </location>
</feature>
<keyword evidence="5" id="KW-1185">Reference proteome</keyword>
<accession>A0ABY6HWS9</accession>
<feature type="transmembrane region" description="Helical" evidence="3">
    <location>
        <begin position="163"/>
        <end position="190"/>
    </location>
</feature>
<feature type="transmembrane region" description="Helical" evidence="3">
    <location>
        <begin position="27"/>
        <end position="48"/>
    </location>
</feature>
<dbReference type="InterPro" id="IPR043130">
    <property type="entry name" value="CDP-OH_PTrfase_TM_dom"/>
</dbReference>
<feature type="transmembrane region" description="Helical" evidence="3">
    <location>
        <begin position="117"/>
        <end position="137"/>
    </location>
</feature>
<proteinExistence type="inferred from homology"/>
<sequence>MPSRFRLRKIFAPVVNFMAKGFIKLQVTPNIATLLMLFCACMSALSLILWESLLWYGIWIFITGLMDGVDGAIARLTGRKSKFGAFFDSSMDRLSEGIIYSALLVKMDLLFDIPEIWSVLLIGMCLLFSFLISYTRARLELIGKREKINFDSNIGLMGRSERLFYLFLSSMIVGFFHIGLLIFIITYFVLILTTAIYRFIKYQQFIESIEKKL</sequence>
<protein>
    <recommendedName>
        <fullName evidence="6">CDP-alcohol phosphatidyltransferase family protein</fullName>
    </recommendedName>
</protein>
<dbReference type="PROSITE" id="PS00379">
    <property type="entry name" value="CDP_ALCOHOL_P_TRANSF"/>
    <property type="match status" value="1"/>
</dbReference>
<evidence type="ECO:0008006" key="6">
    <source>
        <dbReference type="Google" id="ProtNLM"/>
    </source>
</evidence>
<name>A0ABY6HWS9_9ARCH</name>
<dbReference type="Proteomes" id="UP001208689">
    <property type="component" value="Chromosome"/>
</dbReference>